<feature type="region of interest" description="Disordered" evidence="1">
    <location>
        <begin position="38"/>
        <end position="59"/>
    </location>
</feature>
<reference evidence="2 3" key="1">
    <citation type="submission" date="2017-03" db="EMBL/GenBank/DDBJ databases">
        <title>Genomes of endolithic fungi from Antarctica.</title>
        <authorList>
            <person name="Coleine C."/>
            <person name="Masonjones S."/>
            <person name="Stajich J.E."/>
        </authorList>
    </citation>
    <scope>NUCLEOTIDE SEQUENCE [LARGE SCALE GENOMIC DNA]</scope>
    <source>
        <strain evidence="2 3">CCFEE 6315</strain>
    </source>
</reference>
<sequence>MAQRHFYGADELFGRAAVPSHDTFREKFQSIAPSLSKPTWHKSADETKNLESHLSDNKTSHLLGGGSHVAKITNVLEWLEAVPSSQDNELVLMMDAYGAFNLYDNPGNKATHMEADIWFQLRPETLIDRYYSVNQAANRRLQKRLGRAVEAEGLKQTIIFGAGKRCAPNQVHTVACFPIPESPLPADLYGKNTDTIMGRNKYTSLRQRFLNSGYIIGPVADMRAMFRRAQEKVDASKDQDEWDNGSHGSDFMYHGSDQSVFNIILGEQEFQREVLRRQHYKAGDLDGKPAPPTHLEGTLIDDPLNPNFTHEPMEHKTGTPDEFGIGLDYFSEFGQQTVNAEEDARFIKHNQEIDPQVTGRQIFDCPIRAKQGLPKDINVSRQPFEVQGQRANAPAESGWDEVPLYTNICLDQVPVMVHHNGDKTAREHAWPQLWLQPQARKLMANVLAQDTSVTEVGKGGAFSEGKHLSWEELCPSDMDAELYRDEAP</sequence>
<keyword evidence="3" id="KW-1185">Reference proteome</keyword>
<gene>
    <name evidence="2" type="ORF">B0A50_00743</name>
</gene>
<organism evidence="2 3">
    <name type="scientific">Salinomyces thailandicus</name>
    <dbReference type="NCBI Taxonomy" id="706561"/>
    <lineage>
        <taxon>Eukaryota</taxon>
        <taxon>Fungi</taxon>
        <taxon>Dikarya</taxon>
        <taxon>Ascomycota</taxon>
        <taxon>Pezizomycotina</taxon>
        <taxon>Dothideomycetes</taxon>
        <taxon>Dothideomycetidae</taxon>
        <taxon>Mycosphaerellales</taxon>
        <taxon>Teratosphaeriaceae</taxon>
        <taxon>Salinomyces</taxon>
    </lineage>
</organism>
<dbReference type="PANTHER" id="PTHR36587">
    <property type="entry name" value="EXPRESSION SITE-ASSOCIATED GENE 3 (ESAG3)-LIKE PROTEIN"/>
    <property type="match status" value="1"/>
</dbReference>
<feature type="compositionally biased region" description="Basic and acidic residues" evidence="1">
    <location>
        <begin position="42"/>
        <end position="59"/>
    </location>
</feature>
<dbReference type="AlphaFoldDB" id="A0A4U0UCI0"/>
<evidence type="ECO:0000313" key="2">
    <source>
        <dbReference type="EMBL" id="TKA33190.1"/>
    </source>
</evidence>
<protein>
    <submittedName>
        <fullName evidence="2">Uncharacterized protein</fullName>
    </submittedName>
</protein>
<comment type="caution">
    <text evidence="2">The sequence shown here is derived from an EMBL/GenBank/DDBJ whole genome shotgun (WGS) entry which is preliminary data.</text>
</comment>
<evidence type="ECO:0000256" key="1">
    <source>
        <dbReference type="SAM" id="MobiDB-lite"/>
    </source>
</evidence>
<dbReference type="Proteomes" id="UP000308549">
    <property type="component" value="Unassembled WGS sequence"/>
</dbReference>
<name>A0A4U0UCI0_9PEZI</name>
<dbReference type="EMBL" id="NAJL01000003">
    <property type="protein sequence ID" value="TKA33190.1"/>
    <property type="molecule type" value="Genomic_DNA"/>
</dbReference>
<dbReference type="PANTHER" id="PTHR36587:SF2">
    <property type="entry name" value="EXPRESSION SITE-ASSOCIATED GENE 3 (ESAG3)-LIKE PROTEIN"/>
    <property type="match status" value="1"/>
</dbReference>
<accession>A0A4U0UCI0</accession>
<evidence type="ECO:0000313" key="3">
    <source>
        <dbReference type="Proteomes" id="UP000308549"/>
    </source>
</evidence>
<dbReference type="OrthoDB" id="422736at2759"/>
<dbReference type="CDD" id="cd22997">
    <property type="entry name" value="GT_LH"/>
    <property type="match status" value="1"/>
</dbReference>
<proteinExistence type="predicted"/>